<protein>
    <recommendedName>
        <fullName evidence="3">Nitroreductase family protein</fullName>
    </recommendedName>
</protein>
<accession>W5TI92</accession>
<evidence type="ECO:0000313" key="1">
    <source>
        <dbReference type="EMBL" id="AHH18723.1"/>
    </source>
</evidence>
<organism evidence="1 2">
    <name type="scientific">Nocardia nova SH22a</name>
    <dbReference type="NCBI Taxonomy" id="1415166"/>
    <lineage>
        <taxon>Bacteria</taxon>
        <taxon>Bacillati</taxon>
        <taxon>Actinomycetota</taxon>
        <taxon>Actinomycetes</taxon>
        <taxon>Mycobacteriales</taxon>
        <taxon>Nocardiaceae</taxon>
        <taxon>Nocardia</taxon>
    </lineage>
</organism>
<dbReference type="HOGENOM" id="CLU_051479_1_0_11"/>
<dbReference type="InterPro" id="IPR050627">
    <property type="entry name" value="Nitroreductase/BluB"/>
</dbReference>
<name>W5TI92_9NOCA</name>
<dbReference type="InterPro" id="IPR000415">
    <property type="entry name" value="Nitroreductase-like"/>
</dbReference>
<dbReference type="RefSeq" id="WP_025350145.1">
    <property type="nucleotide sequence ID" value="NZ_CP006850.1"/>
</dbReference>
<dbReference type="GO" id="GO:0016491">
    <property type="term" value="F:oxidoreductase activity"/>
    <property type="evidence" value="ECO:0007669"/>
    <property type="project" value="InterPro"/>
</dbReference>
<dbReference type="NCBIfam" id="NF047509">
    <property type="entry name" value="Rv3131_FMN_oxido"/>
    <property type="match status" value="1"/>
</dbReference>
<dbReference type="eggNOG" id="COG0778">
    <property type="taxonomic scope" value="Bacteria"/>
</dbReference>
<dbReference type="STRING" id="1415166.NONO_c39390"/>
<evidence type="ECO:0008006" key="3">
    <source>
        <dbReference type="Google" id="ProtNLM"/>
    </source>
</evidence>
<dbReference type="AlphaFoldDB" id="W5TI92"/>
<dbReference type="Proteomes" id="UP000019150">
    <property type="component" value="Chromosome"/>
</dbReference>
<gene>
    <name evidence="1" type="ORF">NONO_c39390</name>
</gene>
<dbReference type="PATRIC" id="fig|1415166.3.peg.4041"/>
<proteinExistence type="predicted"/>
<keyword evidence="2" id="KW-1185">Reference proteome</keyword>
<dbReference type="OrthoDB" id="8156917at2"/>
<dbReference type="PANTHER" id="PTHR23026:SF123">
    <property type="entry name" value="NAD(P)H NITROREDUCTASE RV3131-RELATED"/>
    <property type="match status" value="1"/>
</dbReference>
<dbReference type="KEGG" id="nno:NONO_c39390"/>
<evidence type="ECO:0000313" key="2">
    <source>
        <dbReference type="Proteomes" id="UP000019150"/>
    </source>
</evidence>
<reference evidence="1 2" key="1">
    <citation type="journal article" date="2014" name="Appl. Environ. Microbiol.">
        <title>Insights into the Microbial Degradation of Rubber and Gutta-Percha by Analysis of the Complete Genome of Nocardia nova SH22a.</title>
        <authorList>
            <person name="Luo Q."/>
            <person name="Hiessl S."/>
            <person name="Poehlein A."/>
            <person name="Daniel R."/>
            <person name="Steinbuchel A."/>
        </authorList>
    </citation>
    <scope>NUCLEOTIDE SEQUENCE [LARGE SCALE GENOMIC DNA]</scope>
    <source>
        <strain evidence="1">SH22a</strain>
    </source>
</reference>
<dbReference type="Gene3D" id="3.40.109.10">
    <property type="entry name" value="NADH Oxidase"/>
    <property type="match status" value="1"/>
</dbReference>
<sequence length="328" mass="35660">MTVATSITDVFADAVDLAVRAPSVHNTQPWRWVLRAERIHLYADDARHLAVTDPVQRALLMSCGAALHHMRVALGMLGWAAEVTYLPDDADPGHLAVIDLVPRCPSPRDIELAAAIGRRQSDRRRYSSRPVPQACVREISGSVRDFGVAARQVPQTLRPELAAAARTAASRHAADPAYRRELTAWSGRHGTCDGVPAANTPLPRTDDEIGQRVFTSPELADLATVPEAAEWLVLCTLDDDRYARVRAGEAASALLLSATALGLSTSLQSEPLGMRDLRAELRRRVLSECAHPQTMVRVGWMASGAAPLPHTPRRPAAEVMSIAQRVPR</sequence>
<dbReference type="EMBL" id="CP006850">
    <property type="protein sequence ID" value="AHH18723.1"/>
    <property type="molecule type" value="Genomic_DNA"/>
</dbReference>
<dbReference type="PANTHER" id="PTHR23026">
    <property type="entry name" value="NADPH NITROREDUCTASE"/>
    <property type="match status" value="1"/>
</dbReference>
<dbReference type="SUPFAM" id="SSF55469">
    <property type="entry name" value="FMN-dependent nitroreductase-like"/>
    <property type="match status" value="2"/>
</dbReference>